<dbReference type="HAMAP" id="MF_00409">
    <property type="entry name" value="LpxK"/>
    <property type="match status" value="1"/>
</dbReference>
<dbReference type="Pfam" id="PF02606">
    <property type="entry name" value="LpxK"/>
    <property type="match status" value="1"/>
</dbReference>
<keyword evidence="11 13" id="KW-0443">Lipid metabolism</keyword>
<dbReference type="PANTHER" id="PTHR42724">
    <property type="entry name" value="TETRAACYLDISACCHARIDE 4'-KINASE"/>
    <property type="match status" value="1"/>
</dbReference>
<evidence type="ECO:0000256" key="6">
    <source>
        <dbReference type="ARBA" id="ARBA00022556"/>
    </source>
</evidence>
<comment type="catalytic activity">
    <reaction evidence="13">
        <text>a lipid A disaccharide + ATP = a lipid IVA + ADP + H(+)</text>
        <dbReference type="Rhea" id="RHEA:67840"/>
        <dbReference type="ChEBI" id="CHEBI:15378"/>
        <dbReference type="ChEBI" id="CHEBI:30616"/>
        <dbReference type="ChEBI" id="CHEBI:176343"/>
        <dbReference type="ChEBI" id="CHEBI:176425"/>
        <dbReference type="ChEBI" id="CHEBI:456216"/>
        <dbReference type="EC" id="2.7.1.130"/>
    </reaction>
</comment>
<evidence type="ECO:0000313" key="15">
    <source>
        <dbReference type="EMBL" id="MCC9071621.1"/>
    </source>
</evidence>
<dbReference type="NCBIfam" id="TIGR00682">
    <property type="entry name" value="lpxK"/>
    <property type="match status" value="1"/>
</dbReference>
<dbReference type="Proteomes" id="UP001430919">
    <property type="component" value="Unassembled WGS sequence"/>
</dbReference>
<evidence type="ECO:0000256" key="9">
    <source>
        <dbReference type="ARBA" id="ARBA00022777"/>
    </source>
</evidence>
<comment type="function">
    <text evidence="1 13">Transfers the gamma-phosphate of ATP to the 4'-position of a tetraacyldisaccharide 1-phosphate intermediate (termed DS-1-P) to form tetraacyldisaccharide 1,4'-bis-phosphate (lipid IVA).</text>
</comment>
<dbReference type="GO" id="GO:0009029">
    <property type="term" value="F:lipid-A 4'-kinase activity"/>
    <property type="evidence" value="ECO:0007669"/>
    <property type="project" value="UniProtKB-EC"/>
</dbReference>
<sequence length="341" mass="38879">MNLLRKILFPFAVLYGIITSIRNFLFDKGVLKSTSFDIPIIAVGNLSVGGTGKTPQIEYLIRLLSNKYQVATLSRGYKRQSEGFVLADETSNAVILGDEPFQFFQKFKNIQVAVDANRTNGIQQLLSQPQKPEIILLDDAFQHRKVKAGFYILLTSYGDLYADDWMLPTGNLRESRGGAKRANIIIVTKCPASLEESEQENIRRKLKLEASQQLYFTYIDYDDCVYSQTEKIAIEEIKNEQKLILAGIAKPAPFFKFLKSNDDECLTFPDHHHFTEADITTIANKAKEYKIITTEKDYVRLKDTNIAPQLYYLPIKSSFINYQNNFDTTILNYVGKSSRNS</sequence>
<feature type="binding site" evidence="13">
    <location>
        <begin position="47"/>
        <end position="54"/>
    </location>
    <ligand>
        <name>ATP</name>
        <dbReference type="ChEBI" id="CHEBI:30616"/>
    </ligand>
</feature>
<dbReference type="SUPFAM" id="SSF52540">
    <property type="entry name" value="P-loop containing nucleoside triphosphate hydrolases"/>
    <property type="match status" value="1"/>
</dbReference>
<comment type="similarity">
    <text evidence="13">Belongs to the LpxK family.</text>
</comment>
<keyword evidence="10 13" id="KW-0067">ATP-binding</keyword>
<keyword evidence="14" id="KW-0472">Membrane</keyword>
<evidence type="ECO:0000256" key="1">
    <source>
        <dbReference type="ARBA" id="ARBA00002274"/>
    </source>
</evidence>
<evidence type="ECO:0000256" key="11">
    <source>
        <dbReference type="ARBA" id="ARBA00023098"/>
    </source>
</evidence>
<keyword evidence="16" id="KW-1185">Reference proteome</keyword>
<proteinExistence type="inferred from homology"/>
<keyword evidence="9 13" id="KW-0418">Kinase</keyword>
<dbReference type="PANTHER" id="PTHR42724:SF1">
    <property type="entry name" value="TETRAACYLDISACCHARIDE 4'-KINASE, MITOCHONDRIAL-RELATED"/>
    <property type="match status" value="1"/>
</dbReference>
<keyword evidence="8 13" id="KW-0547">Nucleotide-binding</keyword>
<protein>
    <recommendedName>
        <fullName evidence="4 13">Tetraacyldisaccharide 4'-kinase</fullName>
        <ecNumber evidence="3 13">2.7.1.130</ecNumber>
    </recommendedName>
    <alternativeName>
        <fullName evidence="12 13">Lipid A 4'-kinase</fullName>
    </alternativeName>
</protein>
<dbReference type="EMBL" id="JAJJMO010000001">
    <property type="protein sequence ID" value="MCC9071621.1"/>
    <property type="molecule type" value="Genomic_DNA"/>
</dbReference>
<dbReference type="InterPro" id="IPR027417">
    <property type="entry name" value="P-loop_NTPase"/>
</dbReference>
<accession>A0ABS8MTW6</accession>
<dbReference type="RefSeq" id="WP_229988239.1">
    <property type="nucleotide sequence ID" value="NZ_JAJJMO010000001.1"/>
</dbReference>
<evidence type="ECO:0000256" key="10">
    <source>
        <dbReference type="ARBA" id="ARBA00022840"/>
    </source>
</evidence>
<evidence type="ECO:0000256" key="14">
    <source>
        <dbReference type="SAM" id="Phobius"/>
    </source>
</evidence>
<dbReference type="InterPro" id="IPR003758">
    <property type="entry name" value="LpxK"/>
</dbReference>
<keyword evidence="5 13" id="KW-0444">Lipid biosynthesis</keyword>
<comment type="pathway">
    <text evidence="2 13">Glycolipid biosynthesis; lipid IV(A) biosynthesis; lipid IV(A) from (3R)-3-hydroxytetradecanoyl-[acyl-carrier-protein] and UDP-N-acetyl-alpha-D-glucosamine: step 6/6.</text>
</comment>
<name>A0ABS8MTW6_9FLAO</name>
<dbReference type="EC" id="2.7.1.130" evidence="3 13"/>
<gene>
    <name evidence="13 15" type="primary">lpxK</name>
    <name evidence="15" type="ORF">LNQ49_08520</name>
</gene>
<evidence type="ECO:0000256" key="8">
    <source>
        <dbReference type="ARBA" id="ARBA00022741"/>
    </source>
</evidence>
<organism evidence="15 16">
    <name type="scientific">Flavobacterium pisciphilum</name>
    <dbReference type="NCBI Taxonomy" id="2893755"/>
    <lineage>
        <taxon>Bacteria</taxon>
        <taxon>Pseudomonadati</taxon>
        <taxon>Bacteroidota</taxon>
        <taxon>Flavobacteriia</taxon>
        <taxon>Flavobacteriales</taxon>
        <taxon>Flavobacteriaceae</taxon>
        <taxon>Flavobacterium</taxon>
    </lineage>
</organism>
<comment type="caution">
    <text evidence="15">The sequence shown here is derived from an EMBL/GenBank/DDBJ whole genome shotgun (WGS) entry which is preliminary data.</text>
</comment>
<keyword evidence="6 13" id="KW-0441">Lipid A biosynthesis</keyword>
<evidence type="ECO:0000256" key="13">
    <source>
        <dbReference type="HAMAP-Rule" id="MF_00409"/>
    </source>
</evidence>
<evidence type="ECO:0000256" key="2">
    <source>
        <dbReference type="ARBA" id="ARBA00004870"/>
    </source>
</evidence>
<evidence type="ECO:0000256" key="3">
    <source>
        <dbReference type="ARBA" id="ARBA00012071"/>
    </source>
</evidence>
<reference evidence="15" key="1">
    <citation type="submission" date="2021-11" db="EMBL/GenBank/DDBJ databases">
        <title>Description of novel Flavobacterium species.</title>
        <authorList>
            <person name="Saticioglu I.B."/>
            <person name="Ay H."/>
            <person name="Altun S."/>
            <person name="Duman M."/>
        </authorList>
    </citation>
    <scope>NUCLEOTIDE SEQUENCE</scope>
    <source>
        <strain evidence="15">F-65</strain>
    </source>
</reference>
<evidence type="ECO:0000256" key="5">
    <source>
        <dbReference type="ARBA" id="ARBA00022516"/>
    </source>
</evidence>
<keyword evidence="7 13" id="KW-0808">Transferase</keyword>
<keyword evidence="14" id="KW-0812">Transmembrane</keyword>
<evidence type="ECO:0000256" key="12">
    <source>
        <dbReference type="ARBA" id="ARBA00029757"/>
    </source>
</evidence>
<evidence type="ECO:0000256" key="4">
    <source>
        <dbReference type="ARBA" id="ARBA00016436"/>
    </source>
</evidence>
<keyword evidence="14" id="KW-1133">Transmembrane helix</keyword>
<evidence type="ECO:0000256" key="7">
    <source>
        <dbReference type="ARBA" id="ARBA00022679"/>
    </source>
</evidence>
<feature type="transmembrane region" description="Helical" evidence="14">
    <location>
        <begin position="7"/>
        <end position="25"/>
    </location>
</feature>
<evidence type="ECO:0000313" key="16">
    <source>
        <dbReference type="Proteomes" id="UP001430919"/>
    </source>
</evidence>